<dbReference type="PANTHER" id="PTHR43674:SF2">
    <property type="entry name" value="BETA-UREIDOPROPIONASE"/>
    <property type="match status" value="1"/>
</dbReference>
<evidence type="ECO:0000313" key="3">
    <source>
        <dbReference type="EMBL" id="KAF9676362.1"/>
    </source>
</evidence>
<comment type="caution">
    <text evidence="3">The sequence shown here is derived from an EMBL/GenBank/DDBJ whole genome shotgun (WGS) entry which is preliminary data.</text>
</comment>
<keyword evidence="1" id="KW-0378">Hydrolase</keyword>
<dbReference type="Gene3D" id="3.60.110.10">
    <property type="entry name" value="Carbon-nitrogen hydrolase"/>
    <property type="match status" value="1"/>
</dbReference>
<protein>
    <recommendedName>
        <fullName evidence="2">CN hydrolase domain-containing protein</fullName>
    </recommendedName>
</protein>
<dbReference type="Pfam" id="PF00795">
    <property type="entry name" value="CN_hydrolase"/>
    <property type="match status" value="1"/>
</dbReference>
<dbReference type="PANTHER" id="PTHR43674">
    <property type="entry name" value="NITRILASE C965.09-RELATED"/>
    <property type="match status" value="1"/>
</dbReference>
<accession>A0A835JUC7</accession>
<dbReference type="PROSITE" id="PS50263">
    <property type="entry name" value="CN_HYDROLASE"/>
    <property type="match status" value="1"/>
</dbReference>
<dbReference type="OrthoDB" id="412018at2759"/>
<evidence type="ECO:0000256" key="1">
    <source>
        <dbReference type="ARBA" id="ARBA00022801"/>
    </source>
</evidence>
<dbReference type="InterPro" id="IPR036526">
    <property type="entry name" value="C-N_Hydrolase_sf"/>
</dbReference>
<dbReference type="GO" id="GO:0050126">
    <property type="term" value="F:N-carbamoylputrescine amidase activity"/>
    <property type="evidence" value="ECO:0007669"/>
    <property type="project" value="TreeGrafter"/>
</dbReference>
<dbReference type="SUPFAM" id="SSF56317">
    <property type="entry name" value="Carbon-nitrogen hydrolase"/>
    <property type="match status" value="1"/>
</dbReference>
<evidence type="ECO:0000259" key="2">
    <source>
        <dbReference type="PROSITE" id="PS50263"/>
    </source>
</evidence>
<evidence type="ECO:0000313" key="4">
    <source>
        <dbReference type="Proteomes" id="UP000657918"/>
    </source>
</evidence>
<dbReference type="InterPro" id="IPR050345">
    <property type="entry name" value="Aliph_Amidase/BUP"/>
</dbReference>
<reference evidence="3 4" key="1">
    <citation type="submission" date="2020-10" db="EMBL/GenBank/DDBJ databases">
        <title>Plant Genome Project.</title>
        <authorList>
            <person name="Zhang R.-G."/>
        </authorList>
    </citation>
    <scope>NUCLEOTIDE SEQUENCE [LARGE SCALE GENOMIC DNA]</scope>
    <source>
        <strain evidence="3">FAFU-HL-1</strain>
        <tissue evidence="3">Leaf</tissue>
    </source>
</reference>
<dbReference type="EMBL" id="JADGMS010000009">
    <property type="protein sequence ID" value="KAF9676362.1"/>
    <property type="molecule type" value="Genomic_DNA"/>
</dbReference>
<organism evidence="3 4">
    <name type="scientific">Salix dunnii</name>
    <dbReference type="NCBI Taxonomy" id="1413687"/>
    <lineage>
        <taxon>Eukaryota</taxon>
        <taxon>Viridiplantae</taxon>
        <taxon>Streptophyta</taxon>
        <taxon>Embryophyta</taxon>
        <taxon>Tracheophyta</taxon>
        <taxon>Spermatophyta</taxon>
        <taxon>Magnoliopsida</taxon>
        <taxon>eudicotyledons</taxon>
        <taxon>Gunneridae</taxon>
        <taxon>Pentapetalae</taxon>
        <taxon>rosids</taxon>
        <taxon>fabids</taxon>
        <taxon>Malpighiales</taxon>
        <taxon>Salicaceae</taxon>
        <taxon>Saliceae</taxon>
        <taxon>Salix</taxon>
    </lineage>
</organism>
<keyword evidence="4" id="KW-1185">Reference proteome</keyword>
<feature type="domain" description="CN hydrolase" evidence="2">
    <location>
        <begin position="1"/>
        <end position="169"/>
    </location>
</feature>
<sequence>MTRIFSCVKWVLPTVKLYTEEAKKKPATGIRCACVLWQWLTVSVIQDRWKGMVNTPGTRQSKITTRCWDHCFPEAAQAMPLQGAEILVYPTAIGFEPQDQELVFMIIRNEQCRVPVVASNHIGQEIIQTDHGNSEITFCGNSFIAGTAGEIVAAADDKEEAVLVAKFDLELIKSRRHSWGVFRDQCPDLYKVLLTLDGSNPILPAHHLHSLQLLAHLLHQWFHHWDEQTAALTSHPLYMHAEPPR</sequence>
<dbReference type="AlphaFoldDB" id="A0A835JUC7"/>
<dbReference type="Proteomes" id="UP000657918">
    <property type="component" value="Unassembled WGS sequence"/>
</dbReference>
<dbReference type="GO" id="GO:0033388">
    <property type="term" value="P:putrescine biosynthetic process from arginine"/>
    <property type="evidence" value="ECO:0007669"/>
    <property type="project" value="TreeGrafter"/>
</dbReference>
<name>A0A835JUC7_9ROSI</name>
<dbReference type="InterPro" id="IPR003010">
    <property type="entry name" value="C-N_Hydrolase"/>
</dbReference>
<proteinExistence type="predicted"/>
<gene>
    <name evidence="3" type="ORF">SADUNF_Sadunf09G0130700</name>
</gene>